<dbReference type="PROSITE" id="PS52001">
    <property type="entry name" value="AD"/>
    <property type="match status" value="1"/>
</dbReference>
<accession>A0AAX4HCL9</accession>
<dbReference type="InterPro" id="IPR039683">
    <property type="entry name" value="Lsm12-like"/>
</dbReference>
<dbReference type="SMART" id="SM00995">
    <property type="entry name" value="AD"/>
    <property type="match status" value="1"/>
</dbReference>
<name>A0AAX4HCL9_9ASCO</name>
<proteinExistence type="predicted"/>
<dbReference type="GeneID" id="88174762"/>
<dbReference type="PANTHER" id="PTHR13542">
    <property type="entry name" value="LSM12 HOMOLOG"/>
    <property type="match status" value="1"/>
</dbReference>
<evidence type="ECO:0000259" key="1">
    <source>
        <dbReference type="PROSITE" id="PS52001"/>
    </source>
</evidence>
<dbReference type="Proteomes" id="UP001338582">
    <property type="component" value="Chromosome 4"/>
</dbReference>
<gene>
    <name evidence="2" type="ORF">PUMCH_003699</name>
</gene>
<organism evidence="2 3">
    <name type="scientific">Australozyma saopauloensis</name>
    <dbReference type="NCBI Taxonomy" id="291208"/>
    <lineage>
        <taxon>Eukaryota</taxon>
        <taxon>Fungi</taxon>
        <taxon>Dikarya</taxon>
        <taxon>Ascomycota</taxon>
        <taxon>Saccharomycotina</taxon>
        <taxon>Pichiomycetes</taxon>
        <taxon>Metschnikowiaceae</taxon>
        <taxon>Australozyma</taxon>
    </lineage>
</organism>
<dbReference type="RefSeq" id="XP_062878729.1">
    <property type="nucleotide sequence ID" value="XM_063022659.1"/>
</dbReference>
<evidence type="ECO:0000313" key="3">
    <source>
        <dbReference type="Proteomes" id="UP001338582"/>
    </source>
</evidence>
<protein>
    <recommendedName>
        <fullName evidence="1">AD domain-containing protein</fullName>
    </recommendedName>
</protein>
<keyword evidence="3" id="KW-1185">Reference proteome</keyword>
<dbReference type="InterPro" id="IPR019181">
    <property type="entry name" value="LSM12_ABD"/>
</dbReference>
<sequence>MNSLDQAINLKVQVTTLIDETITGTIYAFSPKQHVIALKTPELYRIINSSFIKTLTLTGPVPKRFHKSHESFKGKPVDIRKLEARLKNAVERGGVENHTKSVAASKKPEPSALALKIHGKLVNKFGKENVHLQGNDSMLLFKEVVVGKPYALNKISNGKKTQSSKHLEEVKTALREMWLLGNNTKQGG</sequence>
<feature type="domain" description="AD" evidence="1">
    <location>
        <begin position="75"/>
        <end position="182"/>
    </location>
</feature>
<reference evidence="2 3" key="1">
    <citation type="submission" date="2023-10" db="EMBL/GenBank/DDBJ databases">
        <title>Draft Genome Sequence of Candida saopaulonensis from a very Premature Infant with Sepsis.</title>
        <authorList>
            <person name="Ning Y."/>
            <person name="Dai R."/>
            <person name="Xiao M."/>
            <person name="Xu Y."/>
            <person name="Yan Q."/>
            <person name="Zhang L."/>
        </authorList>
    </citation>
    <scope>NUCLEOTIDE SEQUENCE [LARGE SCALE GENOMIC DNA]</scope>
    <source>
        <strain evidence="2 3">19XY460</strain>
    </source>
</reference>
<dbReference type="EMBL" id="CP138897">
    <property type="protein sequence ID" value="WPK26348.1"/>
    <property type="molecule type" value="Genomic_DNA"/>
</dbReference>
<dbReference type="InterPro" id="IPR047574">
    <property type="entry name" value="AD"/>
</dbReference>
<dbReference type="AlphaFoldDB" id="A0AAX4HCL9"/>
<evidence type="ECO:0000313" key="2">
    <source>
        <dbReference type="EMBL" id="WPK26348.1"/>
    </source>
</evidence>
<dbReference type="KEGG" id="asau:88174762"/>
<dbReference type="Pfam" id="PF09793">
    <property type="entry name" value="AD"/>
    <property type="match status" value="1"/>
</dbReference>